<dbReference type="AlphaFoldDB" id="A0A543BL83"/>
<dbReference type="Proteomes" id="UP000317209">
    <property type="component" value="Unassembled WGS sequence"/>
</dbReference>
<gene>
    <name evidence="2" type="ORF">FB560_1222</name>
</gene>
<evidence type="ECO:0000259" key="1">
    <source>
        <dbReference type="Pfam" id="PF13474"/>
    </source>
</evidence>
<evidence type="ECO:0000313" key="2">
    <source>
        <dbReference type="EMBL" id="TQL85597.1"/>
    </source>
</evidence>
<comment type="caution">
    <text evidence="2">The sequence shown here is derived from an EMBL/GenBank/DDBJ whole genome shotgun (WGS) entry which is preliminary data.</text>
</comment>
<dbReference type="RefSeq" id="WP_141871534.1">
    <property type="nucleotide sequence ID" value="NZ_VFOX01000001.1"/>
</dbReference>
<dbReference type="InterPro" id="IPR032710">
    <property type="entry name" value="NTF2-like_dom_sf"/>
</dbReference>
<dbReference type="InterPro" id="IPR037401">
    <property type="entry name" value="SnoaL-like"/>
</dbReference>
<dbReference type="SUPFAM" id="SSF54427">
    <property type="entry name" value="NTF2-like"/>
    <property type="match status" value="1"/>
</dbReference>
<dbReference type="EMBL" id="VFOX01000001">
    <property type="protein sequence ID" value="TQL85597.1"/>
    <property type="molecule type" value="Genomic_DNA"/>
</dbReference>
<dbReference type="Pfam" id="PF13474">
    <property type="entry name" value="SnoaL_3"/>
    <property type="match status" value="1"/>
</dbReference>
<proteinExistence type="predicted"/>
<keyword evidence="3" id="KW-1185">Reference proteome</keyword>
<sequence length="151" mass="16920">MSITDNFERELADLKALHNGWVVANETADVDWLRAHVHPDFVMWNTVGADFYGQSEIILLWLRLREMMAQAGSPRAVSEAWGDDYLISGDLAVVHCHALLKVDFGDGAGAEAGGDLDRKFRCTEVYRRDDGEWKMIHYHGSPHLPGLLGGR</sequence>
<protein>
    <submittedName>
        <fullName evidence="2">Ketosteroid isomerase-like protein</fullName>
    </submittedName>
</protein>
<accession>A0A543BL83</accession>
<organism evidence="2 3">
    <name type="scientific">Microbacterium saperdae</name>
    <dbReference type="NCBI Taxonomy" id="69368"/>
    <lineage>
        <taxon>Bacteria</taxon>
        <taxon>Bacillati</taxon>
        <taxon>Actinomycetota</taxon>
        <taxon>Actinomycetes</taxon>
        <taxon>Micrococcales</taxon>
        <taxon>Microbacteriaceae</taxon>
        <taxon>Microbacterium</taxon>
    </lineage>
</organism>
<evidence type="ECO:0000313" key="3">
    <source>
        <dbReference type="Proteomes" id="UP000317209"/>
    </source>
</evidence>
<name>A0A543BL83_9MICO</name>
<dbReference type="OrthoDB" id="3621603at2"/>
<dbReference type="Gene3D" id="3.10.450.50">
    <property type="match status" value="1"/>
</dbReference>
<feature type="domain" description="SnoaL-like" evidence="1">
    <location>
        <begin position="15"/>
        <end position="143"/>
    </location>
</feature>
<reference evidence="2 3" key="1">
    <citation type="submission" date="2019-06" db="EMBL/GenBank/DDBJ databases">
        <title>Sequencing the genomes of 1000 actinobacteria strains.</title>
        <authorList>
            <person name="Klenk H.-P."/>
        </authorList>
    </citation>
    <scope>NUCLEOTIDE SEQUENCE [LARGE SCALE GENOMIC DNA]</scope>
    <source>
        <strain evidence="2 3">DSM 20169</strain>
    </source>
</reference>
<keyword evidence="2" id="KW-0413">Isomerase</keyword>
<dbReference type="GO" id="GO:0016853">
    <property type="term" value="F:isomerase activity"/>
    <property type="evidence" value="ECO:0007669"/>
    <property type="project" value="UniProtKB-KW"/>
</dbReference>